<reference evidence="12" key="1">
    <citation type="submission" date="2021-01" db="EMBL/GenBank/DDBJ databases">
        <authorList>
            <person name="Corre E."/>
            <person name="Pelletier E."/>
            <person name="Niang G."/>
            <person name="Scheremetjew M."/>
            <person name="Finn R."/>
            <person name="Kale V."/>
            <person name="Holt S."/>
            <person name="Cochrane G."/>
            <person name="Meng A."/>
            <person name="Brown T."/>
            <person name="Cohen L."/>
        </authorList>
    </citation>
    <scope>NUCLEOTIDE SEQUENCE</scope>
    <source>
        <strain evidence="12">CCMP1594</strain>
    </source>
</reference>
<evidence type="ECO:0000256" key="5">
    <source>
        <dbReference type="ARBA" id="ARBA00022835"/>
    </source>
</evidence>
<dbReference type="GO" id="GO:0003727">
    <property type="term" value="F:single-stranded RNA binding"/>
    <property type="evidence" value="ECO:0007669"/>
    <property type="project" value="TreeGrafter"/>
</dbReference>
<keyword evidence="5" id="KW-0271">Exosome</keyword>
<dbReference type="GO" id="GO:0071040">
    <property type="term" value="P:nuclear polyadenylation-dependent antisense transcript catabolic process"/>
    <property type="evidence" value="ECO:0007669"/>
    <property type="project" value="TreeGrafter"/>
</dbReference>
<feature type="region of interest" description="Disordered" evidence="10">
    <location>
        <begin position="674"/>
        <end position="802"/>
    </location>
</feature>
<dbReference type="GO" id="GO:0071044">
    <property type="term" value="P:histone mRNA catabolic process"/>
    <property type="evidence" value="ECO:0007669"/>
    <property type="project" value="TreeGrafter"/>
</dbReference>
<feature type="compositionally biased region" description="Basic and acidic residues" evidence="10">
    <location>
        <begin position="722"/>
        <end position="739"/>
    </location>
</feature>
<feature type="compositionally biased region" description="Low complexity" evidence="10">
    <location>
        <begin position="844"/>
        <end position="872"/>
    </location>
</feature>
<dbReference type="EMBL" id="HBJA01069473">
    <property type="protein sequence ID" value="CAE0813271.1"/>
    <property type="molecule type" value="Transcribed_RNA"/>
</dbReference>
<dbReference type="Gene3D" id="3.30.420.10">
    <property type="entry name" value="Ribonuclease H-like superfamily/Ribonuclease H"/>
    <property type="match status" value="1"/>
</dbReference>
<comment type="subcellular location">
    <subcellularLocation>
        <location evidence="1">Nucleus</location>
    </subcellularLocation>
</comment>
<dbReference type="Gene3D" id="1.10.150.80">
    <property type="entry name" value="HRDC domain"/>
    <property type="match status" value="1"/>
</dbReference>
<feature type="compositionally biased region" description="Gly residues" evidence="10">
    <location>
        <begin position="826"/>
        <end position="836"/>
    </location>
</feature>
<dbReference type="InterPro" id="IPR002562">
    <property type="entry name" value="3'-5'_exonuclease_dom"/>
</dbReference>
<dbReference type="SUPFAM" id="SSF53098">
    <property type="entry name" value="Ribonuclease H-like"/>
    <property type="match status" value="1"/>
</dbReference>
<dbReference type="GO" id="GO:0005730">
    <property type="term" value="C:nucleolus"/>
    <property type="evidence" value="ECO:0007669"/>
    <property type="project" value="TreeGrafter"/>
</dbReference>
<dbReference type="GO" id="GO:0071038">
    <property type="term" value="P:TRAMP-dependent tRNA surveillance pathway"/>
    <property type="evidence" value="ECO:0007669"/>
    <property type="project" value="TreeGrafter"/>
</dbReference>
<dbReference type="GO" id="GO:0000467">
    <property type="term" value="P:exonucleolytic trimming to generate mature 3'-end of 5.8S rRNA from tricistronic rRNA transcript (SSU-rRNA, 5.8S rRNA, LSU-rRNA)"/>
    <property type="evidence" value="ECO:0007669"/>
    <property type="project" value="InterPro"/>
</dbReference>
<feature type="region of interest" description="Disordered" evidence="10">
    <location>
        <begin position="1"/>
        <end position="22"/>
    </location>
</feature>
<evidence type="ECO:0000256" key="6">
    <source>
        <dbReference type="ARBA" id="ARBA00022839"/>
    </source>
</evidence>
<sequence length="916" mass="99895">MDEDRETTSDSDVEVDEDGPPEFAGQANLSSFVNMLFSFLVEGTQVYSTLPTQEEFKYHESFRAFPKEMAQYASILLHLIEDTSKTTMKKPIDLSKGDSDAKLEAVVEAVDALLEQVDNTLDEMKGKKDKSSAAARKYASLRRISGVLRPQLKFNPPPDNTPVPFRVKIYKDGILTFGEPGVHYFEDQITAFKPCPAQLELRQEQMYASLDNTRCTWVDTIGKLQELERTLANCTEFAVDIEAHSYRSFQGFVCLLQFSTRQEDFLVDALELRDHLHCLQSVFTDPKITKVMHGAHYDVEWLQRDFGVYIVNLFDTSCAAKVLEYQSLGLAHLLKYFCDVHADKRFQTADWRIRPLPSEMLQYAREDTHYLLYVHDRLKVLLTQTPGNSMGLSGLEECYELSKEICLRKYEKPLMNDLAFQNFVDKRAPGLSRPQEDVLRVLMQWRDSVARAEDESTGYVLPSAMMLQLAREMPTTTAKLSECCNPVPALVRRDGRHLLDLIAKALQSASTSAPAEPRTPPPVKAADGVLVDSSPSPSPVPCDGFAPPAAPSSAAQPRGAALTSQSPVLGTEQLYQVAGWVEQPGTDTSLPCSVPIPAAKPPTQLSPLAGISLTSQLSSEADKDAYVPKSNVSAASEGGSALYSSLASERGPSPSSKIDFSKLFANVPSGATPAARVSSSFFSNSPSPPPSAQPSRLFAESPAPAPAPEGHGVQATPPAAEGKSKGEGKDNTPPEDRVPRSLTEIYSLSKQNKKRNKDKKKLKEDSITDPSPAFAPAPAAEENEEEVDMEEGPARNIKDPIDFMSDIGWVTDRDAVRQLMDAASQEGGGNSSGGSGKPDPPAVAVPAAGPTGAPTPASTHVPQPQRPTTTAAGPPPARQPPPPQPKFQKKPFHHTSNSGFVPYDYSQAQAPFGHRK</sequence>
<feature type="compositionally biased region" description="Low complexity" evidence="10">
    <location>
        <begin position="693"/>
        <end position="702"/>
    </location>
</feature>
<keyword evidence="3" id="KW-0540">Nuclease</keyword>
<accession>A0A7S4D1L5</accession>
<dbReference type="FunFam" id="1.10.150.80:FF:000001">
    <property type="entry name" value="Putative exosome component 10"/>
    <property type="match status" value="1"/>
</dbReference>
<dbReference type="SMART" id="SM00341">
    <property type="entry name" value="HRDC"/>
    <property type="match status" value="1"/>
</dbReference>
<dbReference type="PANTHER" id="PTHR12124">
    <property type="entry name" value="POLYMYOSITIS/SCLERODERMA AUTOANTIGEN-RELATED"/>
    <property type="match status" value="1"/>
</dbReference>
<dbReference type="GO" id="GO:0071037">
    <property type="term" value="P:nuclear polyadenylation-dependent snRNA catabolic process"/>
    <property type="evidence" value="ECO:0007669"/>
    <property type="project" value="TreeGrafter"/>
</dbReference>
<evidence type="ECO:0000256" key="1">
    <source>
        <dbReference type="ARBA" id="ARBA00004123"/>
    </source>
</evidence>
<dbReference type="InterPro" id="IPR002121">
    <property type="entry name" value="HRDC_dom"/>
</dbReference>
<dbReference type="GO" id="GO:0071036">
    <property type="term" value="P:nuclear polyadenylation-dependent snoRNA catabolic process"/>
    <property type="evidence" value="ECO:0007669"/>
    <property type="project" value="TreeGrafter"/>
</dbReference>
<feature type="compositionally biased region" description="Basic residues" evidence="10">
    <location>
        <begin position="751"/>
        <end position="760"/>
    </location>
</feature>
<dbReference type="InterPro" id="IPR049559">
    <property type="entry name" value="Rrp6p-like_exo"/>
</dbReference>
<keyword evidence="2" id="KW-0698">rRNA processing</keyword>
<protein>
    <recommendedName>
        <fullName evidence="11">HRDC domain-containing protein</fullName>
    </recommendedName>
</protein>
<dbReference type="GO" id="GO:0071035">
    <property type="term" value="P:nuclear polyadenylation-dependent rRNA catabolic process"/>
    <property type="evidence" value="ECO:0007669"/>
    <property type="project" value="TreeGrafter"/>
</dbReference>
<evidence type="ECO:0000256" key="2">
    <source>
        <dbReference type="ARBA" id="ARBA00022552"/>
    </source>
</evidence>
<dbReference type="InterPro" id="IPR012588">
    <property type="entry name" value="Exosome-assoc_fac_Rrp6_N"/>
</dbReference>
<feature type="compositionally biased region" description="Low complexity" evidence="10">
    <location>
        <begin position="551"/>
        <end position="561"/>
    </location>
</feature>
<dbReference type="GO" id="GO:0071051">
    <property type="term" value="P:poly(A)-dependent snoRNA 3'-end processing"/>
    <property type="evidence" value="ECO:0007669"/>
    <property type="project" value="TreeGrafter"/>
</dbReference>
<comment type="similarity">
    <text evidence="8">Belongs to the exosome component 10/RRP6 family.</text>
</comment>
<keyword evidence="9" id="KW-0175">Coiled coil</keyword>
<dbReference type="SMART" id="SM00474">
    <property type="entry name" value="35EXOc"/>
    <property type="match status" value="1"/>
</dbReference>
<proteinExistence type="inferred from homology"/>
<keyword evidence="7" id="KW-0539">Nucleus</keyword>
<name>A0A7S4D1L5_9EUGL</name>
<dbReference type="InterPro" id="IPR012337">
    <property type="entry name" value="RNaseH-like_sf"/>
</dbReference>
<evidence type="ECO:0000256" key="8">
    <source>
        <dbReference type="ARBA" id="ARBA00043957"/>
    </source>
</evidence>
<feature type="coiled-coil region" evidence="9">
    <location>
        <begin position="103"/>
        <end position="130"/>
    </location>
</feature>
<dbReference type="GO" id="GO:0071039">
    <property type="term" value="P:nuclear polyadenylation-dependent CUT catabolic process"/>
    <property type="evidence" value="ECO:0007669"/>
    <property type="project" value="TreeGrafter"/>
</dbReference>
<dbReference type="AlphaFoldDB" id="A0A7S4D1L5"/>
<feature type="compositionally biased region" description="Basic and acidic residues" evidence="10">
    <location>
        <begin position="792"/>
        <end position="801"/>
    </location>
</feature>
<dbReference type="PANTHER" id="PTHR12124:SF47">
    <property type="entry name" value="EXOSOME COMPONENT 10"/>
    <property type="match status" value="1"/>
</dbReference>
<feature type="compositionally biased region" description="Acidic residues" evidence="10">
    <location>
        <begin position="1"/>
        <end position="20"/>
    </location>
</feature>
<gene>
    <name evidence="12" type="ORF">EGYM00163_LOCUS24422</name>
</gene>
<feature type="domain" description="HRDC" evidence="11">
    <location>
        <begin position="432"/>
        <end position="512"/>
    </location>
</feature>
<evidence type="ECO:0000256" key="10">
    <source>
        <dbReference type="SAM" id="MobiDB-lite"/>
    </source>
</evidence>
<dbReference type="InterPro" id="IPR045092">
    <property type="entry name" value="Rrp6-like"/>
</dbReference>
<evidence type="ECO:0000256" key="4">
    <source>
        <dbReference type="ARBA" id="ARBA00022801"/>
    </source>
</evidence>
<feature type="compositionally biased region" description="Low complexity" evidence="10">
    <location>
        <begin position="770"/>
        <end position="780"/>
    </location>
</feature>
<dbReference type="CDD" id="cd06147">
    <property type="entry name" value="Rrp6p_like_exo"/>
    <property type="match status" value="1"/>
</dbReference>
<keyword evidence="4" id="KW-0378">Hydrolase</keyword>
<evidence type="ECO:0000256" key="7">
    <source>
        <dbReference type="ARBA" id="ARBA00023242"/>
    </source>
</evidence>
<feature type="region of interest" description="Disordered" evidence="10">
    <location>
        <begin position="509"/>
        <end position="564"/>
    </location>
</feature>
<dbReference type="InterPro" id="IPR044876">
    <property type="entry name" value="HRDC_dom_sf"/>
</dbReference>
<dbReference type="PROSITE" id="PS50967">
    <property type="entry name" value="HRDC"/>
    <property type="match status" value="1"/>
</dbReference>
<evidence type="ECO:0000259" key="11">
    <source>
        <dbReference type="PROSITE" id="PS50967"/>
    </source>
</evidence>
<dbReference type="GO" id="GO:0000175">
    <property type="term" value="F:3'-5'-RNA exonuclease activity"/>
    <property type="evidence" value="ECO:0007669"/>
    <property type="project" value="InterPro"/>
</dbReference>
<organism evidence="12">
    <name type="scientific">Eutreptiella gymnastica</name>
    <dbReference type="NCBI Taxonomy" id="73025"/>
    <lineage>
        <taxon>Eukaryota</taxon>
        <taxon>Discoba</taxon>
        <taxon>Euglenozoa</taxon>
        <taxon>Euglenida</taxon>
        <taxon>Spirocuta</taxon>
        <taxon>Euglenophyceae</taxon>
        <taxon>Eutreptiales</taxon>
        <taxon>Eutreptiaceae</taxon>
        <taxon>Eutreptiella</taxon>
    </lineage>
</organism>
<dbReference type="Pfam" id="PF00570">
    <property type="entry name" value="HRDC"/>
    <property type="match status" value="1"/>
</dbReference>
<evidence type="ECO:0000256" key="9">
    <source>
        <dbReference type="SAM" id="Coils"/>
    </source>
</evidence>
<dbReference type="Pfam" id="PF08066">
    <property type="entry name" value="PMC2NT"/>
    <property type="match status" value="1"/>
</dbReference>
<evidence type="ECO:0000256" key="3">
    <source>
        <dbReference type="ARBA" id="ARBA00022722"/>
    </source>
</evidence>
<evidence type="ECO:0000313" key="12">
    <source>
        <dbReference type="EMBL" id="CAE0813271.1"/>
    </source>
</evidence>
<dbReference type="InterPro" id="IPR036397">
    <property type="entry name" value="RNaseH_sf"/>
</dbReference>
<dbReference type="Pfam" id="PF01612">
    <property type="entry name" value="DNA_pol_A_exo1"/>
    <property type="match status" value="1"/>
</dbReference>
<dbReference type="SUPFAM" id="SSF47819">
    <property type="entry name" value="HRDC-like"/>
    <property type="match status" value="1"/>
</dbReference>
<dbReference type="GO" id="GO:0000166">
    <property type="term" value="F:nucleotide binding"/>
    <property type="evidence" value="ECO:0007669"/>
    <property type="project" value="InterPro"/>
</dbReference>
<dbReference type="InterPro" id="IPR010997">
    <property type="entry name" value="HRDC-like_sf"/>
</dbReference>
<feature type="region of interest" description="Disordered" evidence="10">
    <location>
        <begin position="816"/>
        <end position="916"/>
    </location>
</feature>
<feature type="compositionally biased region" description="Acidic residues" evidence="10">
    <location>
        <begin position="781"/>
        <end position="791"/>
    </location>
</feature>
<feature type="compositionally biased region" description="Pro residues" evidence="10">
    <location>
        <begin position="873"/>
        <end position="885"/>
    </location>
</feature>
<dbReference type="GO" id="GO:0000176">
    <property type="term" value="C:nuclear exosome (RNase complex)"/>
    <property type="evidence" value="ECO:0007669"/>
    <property type="project" value="InterPro"/>
</dbReference>
<keyword evidence="6" id="KW-0269">Exonuclease</keyword>